<comment type="similarity">
    <text evidence="1">Belongs to the CBF/MAK21 family.</text>
</comment>
<dbReference type="Gene3D" id="1.25.10.10">
    <property type="entry name" value="Leucine-rich Repeat Variant"/>
    <property type="match status" value="1"/>
</dbReference>
<feature type="compositionally biased region" description="Pro residues" evidence="2">
    <location>
        <begin position="492"/>
        <end position="507"/>
    </location>
</feature>
<feature type="region of interest" description="Disordered" evidence="2">
    <location>
        <begin position="863"/>
        <end position="887"/>
    </location>
</feature>
<feature type="domain" description="CCAAT-binding factor" evidence="3">
    <location>
        <begin position="356"/>
        <end position="575"/>
    </location>
</feature>
<evidence type="ECO:0000256" key="2">
    <source>
        <dbReference type="SAM" id="MobiDB-lite"/>
    </source>
</evidence>
<proteinExistence type="inferred from homology"/>
<dbReference type="SUPFAM" id="SSF48371">
    <property type="entry name" value="ARM repeat"/>
    <property type="match status" value="1"/>
</dbReference>
<evidence type="ECO:0000259" key="3">
    <source>
        <dbReference type="Pfam" id="PF03914"/>
    </source>
</evidence>
<dbReference type="PANTHER" id="PTHR12048">
    <property type="entry name" value="CCAAT-BINDING FACTOR-RELATED"/>
    <property type="match status" value="1"/>
</dbReference>
<dbReference type="Proteomes" id="UP000699462">
    <property type="component" value="Unassembled WGS sequence"/>
</dbReference>
<dbReference type="OrthoDB" id="28947at2759"/>
<evidence type="ECO:0000256" key="1">
    <source>
        <dbReference type="ARBA" id="ARBA00007797"/>
    </source>
</evidence>
<dbReference type="AlphaFoldDB" id="A0A8T0D0T5"/>
<protein>
    <recommendedName>
        <fullName evidence="3">CCAAT-binding factor domain-containing protein</fullName>
    </recommendedName>
</protein>
<dbReference type="InterPro" id="IPR011989">
    <property type="entry name" value="ARM-like"/>
</dbReference>
<feature type="compositionally biased region" description="Acidic residues" evidence="2">
    <location>
        <begin position="767"/>
        <end position="794"/>
    </location>
</feature>
<organism evidence="4 5">
    <name type="scientific">Paragonimus westermani</name>
    <dbReference type="NCBI Taxonomy" id="34504"/>
    <lineage>
        <taxon>Eukaryota</taxon>
        <taxon>Metazoa</taxon>
        <taxon>Spiralia</taxon>
        <taxon>Lophotrochozoa</taxon>
        <taxon>Platyhelminthes</taxon>
        <taxon>Trematoda</taxon>
        <taxon>Digenea</taxon>
        <taxon>Plagiorchiida</taxon>
        <taxon>Troglotremata</taxon>
        <taxon>Troglotrematidae</taxon>
        <taxon>Paragonimus</taxon>
    </lineage>
</organism>
<feature type="region of interest" description="Disordered" evidence="2">
    <location>
        <begin position="752"/>
        <end position="803"/>
    </location>
</feature>
<keyword evidence="5" id="KW-1185">Reference proteome</keyword>
<feature type="compositionally biased region" description="Acidic residues" evidence="2">
    <location>
        <begin position="708"/>
        <end position="736"/>
    </location>
</feature>
<evidence type="ECO:0000313" key="5">
    <source>
        <dbReference type="Proteomes" id="UP000699462"/>
    </source>
</evidence>
<gene>
    <name evidence="4" type="ORF">P879_06770</name>
</gene>
<dbReference type="InterPro" id="IPR005612">
    <property type="entry name" value="CCAAT-binding_factor"/>
</dbReference>
<comment type="caution">
    <text evidence="4">The sequence shown here is derived from an EMBL/GenBank/DDBJ whole genome shotgun (WGS) entry which is preliminary data.</text>
</comment>
<dbReference type="GO" id="GO:0005634">
    <property type="term" value="C:nucleus"/>
    <property type="evidence" value="ECO:0007669"/>
    <property type="project" value="UniProtKB-ARBA"/>
</dbReference>
<evidence type="ECO:0000313" key="4">
    <source>
        <dbReference type="EMBL" id="KAF8561282.1"/>
    </source>
</evidence>
<dbReference type="EMBL" id="JTDF01021864">
    <property type="protein sequence ID" value="KAF8561282.1"/>
    <property type="molecule type" value="Genomic_DNA"/>
</dbReference>
<accession>A0A8T0D0T5</accession>
<dbReference type="InterPro" id="IPR016024">
    <property type="entry name" value="ARM-type_fold"/>
</dbReference>
<feature type="region of interest" description="Disordered" evidence="2">
    <location>
        <begin position="703"/>
        <end position="736"/>
    </location>
</feature>
<feature type="compositionally biased region" description="Acidic residues" evidence="2">
    <location>
        <begin position="472"/>
        <end position="488"/>
    </location>
</feature>
<reference evidence="4 5" key="1">
    <citation type="submission" date="2019-07" db="EMBL/GenBank/DDBJ databases">
        <title>Annotation for the trematode Paragonimus westermani.</title>
        <authorList>
            <person name="Choi Y.-J."/>
        </authorList>
    </citation>
    <scope>NUCLEOTIDE SEQUENCE [LARGE SCALE GENOMIC DNA]</scope>
    <source>
        <strain evidence="4">180907_Pwestermani</strain>
    </source>
</reference>
<feature type="region of interest" description="Disordered" evidence="2">
    <location>
        <begin position="465"/>
        <end position="525"/>
    </location>
</feature>
<sequence length="887" mass="100275">MPPWFSNANTQLSGKFLSPEECAKFRKEATILYGQHYPALEISSDIFSKIMRSESIATREWISAALRSSTGQDRIFATAYLVSSYPMQSLRHLDSLISLISPAKQRYCIRTIDVVYQLFERVLLPKQRQLIPFALRPTNSSKLTKSGREECLCLWLFEEELKARYLQFIKTLERLLMADTVESFKRKSLHVLGELALNFPENRELILKIVINKLGDRSRVFASSVIHKLRTVIAKRPQLTPVVIQEVRSFLFRPNLLERAKYYAIVFLSCIQLRKSTSKSTSGKANSDIAVSLIKVYAAFFHLAVKAEEVPEKLVTVLLSGLSRAAPYVPEDRFADVLQEINDIFRLVHTSSFNVSLQALAVLFQLTLHRTETRDRYYQALYRKLRDSSLLHSSHGPTLLHLLFRSMLADTDVERVTAYAQRLLQLCVLHPEPGFVVGVLILLGKVQATKKQIIVSSQASVLSQTDRLVTNDSDDEDERFEDASESDSDIPVPSPKVPPALSQPPEPSHTSWDHRQLSNSKGPRKHIAKIRSTSYSFMTYDPNAREPLFARAGGYPSWPLVLLTNHAHPTVSLFAKQLLQQEPVVYTGNPFSDFSSLHFFDRFAYKKPKVNKKSKSAIPPGRVLQRQEGVGSGSRAFPVNSAAFRQLSADRVAADEQFFHTYFNFLDSHFGIKPKKRSAAEESDQSVSDDEFDKYLEKYEKGLVPTADELDDGDDEGGFDEVENFSEPSSVDDDAEPDAADEAAFAMMDGVTSSVSHGRRPKLDSFVNDDNEVMNMDLDFDDDGSQNEESDSEEEHLSIKKRSRSSALQALFTSAEEVGQLYGAQETAKERKQRLWEEKRALISSDRLDSKKRVRRAHPLGIKGKHKGKNIIVNRSGGLPIKKRRRS</sequence>
<dbReference type="InterPro" id="IPR040155">
    <property type="entry name" value="CEBPZ/Mak21-like"/>
</dbReference>
<name>A0A8T0D0T5_9TREM</name>
<dbReference type="Pfam" id="PF03914">
    <property type="entry name" value="CBF"/>
    <property type="match status" value="1"/>
</dbReference>
<dbReference type="PANTHER" id="PTHR12048:SF0">
    <property type="entry name" value="CCAAT_ENHANCER-BINDING PROTEIN ZETA"/>
    <property type="match status" value="1"/>
</dbReference>